<feature type="active site" evidence="3">
    <location>
        <position position="282"/>
    </location>
</feature>
<gene>
    <name evidence="6" type="primary">SPOSA6832_02827</name>
</gene>
<dbReference type="InterPro" id="IPR029510">
    <property type="entry name" value="Ald_DH_CS_GLU"/>
</dbReference>
<evidence type="ECO:0000256" key="1">
    <source>
        <dbReference type="ARBA" id="ARBA00009986"/>
    </source>
</evidence>
<dbReference type="Gene3D" id="3.40.309.10">
    <property type="entry name" value="Aldehyde Dehydrogenase, Chain A, domain 2"/>
    <property type="match status" value="1"/>
</dbReference>
<evidence type="ECO:0000313" key="6">
    <source>
        <dbReference type="EMBL" id="CEQ41134.1"/>
    </source>
</evidence>
<evidence type="ECO:0000256" key="4">
    <source>
        <dbReference type="RuleBase" id="RU003345"/>
    </source>
</evidence>
<dbReference type="Pfam" id="PF00171">
    <property type="entry name" value="Aldedh"/>
    <property type="match status" value="2"/>
</dbReference>
<comment type="similarity">
    <text evidence="1 4">Belongs to the aldehyde dehydrogenase family.</text>
</comment>
<name>A0A0D6EMC4_SPOSA</name>
<dbReference type="FunFam" id="3.40.605.10:FF:000007">
    <property type="entry name" value="NAD/NADP-dependent betaine aldehyde dehydrogenase"/>
    <property type="match status" value="1"/>
</dbReference>
<dbReference type="SUPFAM" id="SSF53720">
    <property type="entry name" value="ALDH-like"/>
    <property type="match status" value="1"/>
</dbReference>
<dbReference type="FunFam" id="3.40.309.10:FF:000012">
    <property type="entry name" value="Betaine aldehyde dehydrogenase"/>
    <property type="match status" value="1"/>
</dbReference>
<dbReference type="InterPro" id="IPR016162">
    <property type="entry name" value="Ald_DH_N"/>
</dbReference>
<organism evidence="6 7">
    <name type="scientific">Sporidiobolus salmonicolor</name>
    <name type="common">Yeast-like fungus</name>
    <name type="synonym">Sporobolomyces salmonicolor</name>
    <dbReference type="NCBI Taxonomy" id="5005"/>
    <lineage>
        <taxon>Eukaryota</taxon>
        <taxon>Fungi</taxon>
        <taxon>Dikarya</taxon>
        <taxon>Basidiomycota</taxon>
        <taxon>Pucciniomycotina</taxon>
        <taxon>Microbotryomycetes</taxon>
        <taxon>Sporidiobolales</taxon>
        <taxon>Sporidiobolaceae</taxon>
        <taxon>Sporobolomyces</taxon>
    </lineage>
</organism>
<evidence type="ECO:0000313" key="7">
    <source>
        <dbReference type="Proteomes" id="UP000243876"/>
    </source>
</evidence>
<dbReference type="InterPro" id="IPR016161">
    <property type="entry name" value="Ald_DH/histidinol_DH"/>
</dbReference>
<dbReference type="Proteomes" id="UP000243876">
    <property type="component" value="Unassembled WGS sequence"/>
</dbReference>
<dbReference type="PANTHER" id="PTHR11699">
    <property type="entry name" value="ALDEHYDE DEHYDROGENASE-RELATED"/>
    <property type="match status" value="1"/>
</dbReference>
<evidence type="ECO:0000256" key="2">
    <source>
        <dbReference type="ARBA" id="ARBA00023002"/>
    </source>
</evidence>
<dbReference type="AlphaFoldDB" id="A0A0D6EMC4"/>
<dbReference type="EMBL" id="CENE01000011">
    <property type="protein sequence ID" value="CEQ41134.1"/>
    <property type="molecule type" value="Genomic_DNA"/>
</dbReference>
<feature type="domain" description="Aldehyde dehydrogenase" evidence="5">
    <location>
        <begin position="22"/>
        <end position="146"/>
    </location>
</feature>
<evidence type="ECO:0000259" key="5">
    <source>
        <dbReference type="Pfam" id="PF00171"/>
    </source>
</evidence>
<feature type="domain" description="Aldehyde dehydrogenase" evidence="5">
    <location>
        <begin position="190"/>
        <end position="505"/>
    </location>
</feature>
<evidence type="ECO:0000256" key="3">
    <source>
        <dbReference type="PROSITE-ProRule" id="PRU10007"/>
    </source>
</evidence>
<dbReference type="OrthoDB" id="310895at2759"/>
<keyword evidence="2 4" id="KW-0560">Oxidoreductase</keyword>
<dbReference type="Gene3D" id="3.40.605.10">
    <property type="entry name" value="Aldehyde Dehydrogenase, Chain A, domain 1"/>
    <property type="match status" value="1"/>
</dbReference>
<sequence>MSTSIETRCFIAGEFCQPTGGESFVLKNPTTGEEVCEVPCAGKMEIERAVEAAKAAQPAWAALPAAARAKCLLKLADLIEQHADKIAYLDAVTVGKPVGPQKHELSIAANRIRYEASLAESLVGESSLLTPGQIGLVLREPYGVVAGERFQFLERKLGVLTCGGTGILPWNCSALSPAQRPLTRTRVFRFAGKVAPAVAAGNAIIIKSSEKSPLGTFVIAGLTLEAGFPPGVVQVVTGLGATGALLAEHPEIRKISFTGSTSTGRKVAEAAARSNLKAVALELGGKSPTIIFEDADLDIAVPASSFSVAYNSGQLCMANSRIYVHESIAAEFMTRFKEAFGAFKQGDPLNKETQMGPQADEIQGRIVRNYLTSGKQDGKVEMGGEPVEGKGQFIQPTVFSSVPEEARINKEEIFGPVVVVHTFKDEAEAIRRANDTDYGLYASLFTRDIDRAIRVAKALQAGTVGVNTSSPSTAHELPFGGYKLSGVGREGGVDSLYTWTEAKSVIIKYKTTA</sequence>
<dbReference type="PROSITE" id="PS00687">
    <property type="entry name" value="ALDEHYDE_DEHYDR_GLU"/>
    <property type="match status" value="1"/>
</dbReference>
<accession>A0A0D6EMC4</accession>
<reference evidence="7" key="1">
    <citation type="submission" date="2015-02" db="EMBL/GenBank/DDBJ databases">
        <authorList>
            <person name="Gon?alves P."/>
        </authorList>
    </citation>
    <scope>NUCLEOTIDE SEQUENCE [LARGE SCALE GENOMIC DNA]</scope>
</reference>
<proteinExistence type="inferred from homology"/>
<dbReference type="InterPro" id="IPR016163">
    <property type="entry name" value="Ald_DH_C"/>
</dbReference>
<protein>
    <submittedName>
        <fullName evidence="6">SPOSA6832_02827-mRNA-1:cds</fullName>
    </submittedName>
</protein>
<keyword evidence="7" id="KW-1185">Reference proteome</keyword>
<dbReference type="GO" id="GO:0016620">
    <property type="term" value="F:oxidoreductase activity, acting on the aldehyde or oxo group of donors, NAD or NADP as acceptor"/>
    <property type="evidence" value="ECO:0007669"/>
    <property type="project" value="InterPro"/>
</dbReference>
<dbReference type="InterPro" id="IPR015590">
    <property type="entry name" value="Aldehyde_DH_dom"/>
</dbReference>